<evidence type="ECO:0000313" key="6">
    <source>
        <dbReference type="EMBL" id="MBW0145256.1"/>
    </source>
</evidence>
<dbReference type="Proteomes" id="UP000698028">
    <property type="component" value="Unassembled WGS sequence"/>
</dbReference>
<dbReference type="InterPro" id="IPR002591">
    <property type="entry name" value="Phosphodiest/P_Trfase"/>
</dbReference>
<evidence type="ECO:0000256" key="1">
    <source>
        <dbReference type="ARBA" id="ARBA00022553"/>
    </source>
</evidence>
<keyword evidence="3 5" id="KW-0732">Signal</keyword>
<evidence type="ECO:0000256" key="5">
    <source>
        <dbReference type="SAM" id="SignalP"/>
    </source>
</evidence>
<evidence type="ECO:0000256" key="2">
    <source>
        <dbReference type="ARBA" id="ARBA00022723"/>
    </source>
</evidence>
<sequence>MRIVRSGLLGISMAALVACASDPGPAPRPVAAAPVQPMGKPDLLVVISVDQLSSDLFEAYAPHMSGGLARLAQGTAFLNGFQAQAATETCPGHSTILTGSHPARTGIVANDWYDPDAARENKEIYCAEDATLSDGNPYTVSAEHLLVPTLGERMKADDPRSRNVAVAGKDRSAVMMAGRDVDQRWYWGGEDFVTDTGAAPSATVAKINEATRALVARGIPALELPAHCADWDRAYTVGTRGTVVGTGRLEIAPGDASNFRRHPAYDGAALALAAGLIGEMQLGRGEAPDILSIGLAATDYVGHAYGNRGAEMCLQMAGLDRSLGDFLTRLDDSDLDYAVVLTADHGVLDVPPRLRAMGQEDASYVNMPEEFVARLEALKAQFEVERPVAYGGASGDQYLDPATYSTHGEAFRAAVMDLYRAHPQVAHVYTVEQIMAQPIPGGDPARWSMLQRVRASTHPDRSGDFYVMLKDQVMPIVNPGGTYTATHGSAHDYDRRVPILFWRKGMTSIARPDSAMTVDIMPTLAAMIGLDVDANAIDGKCLGGVPGADC</sequence>
<keyword evidence="2 4" id="KW-0479">Metal-binding</keyword>
<dbReference type="EMBL" id="JAHVAH010000001">
    <property type="protein sequence ID" value="MBW0145256.1"/>
    <property type="molecule type" value="Genomic_DNA"/>
</dbReference>
<organism evidence="6 7">
    <name type="scientific">Sphingomicrobium clamense</name>
    <dbReference type="NCBI Taxonomy" id="2851013"/>
    <lineage>
        <taxon>Bacteria</taxon>
        <taxon>Pseudomonadati</taxon>
        <taxon>Pseudomonadota</taxon>
        <taxon>Alphaproteobacteria</taxon>
        <taxon>Sphingomonadales</taxon>
        <taxon>Sphingomonadaceae</taxon>
        <taxon>Sphingomicrobium</taxon>
    </lineage>
</organism>
<dbReference type="EC" id="3.1.3.1" evidence="4"/>
<feature type="signal peptide" evidence="5">
    <location>
        <begin position="1"/>
        <end position="20"/>
    </location>
</feature>
<keyword evidence="7" id="KW-1185">Reference proteome</keyword>
<dbReference type="PIRSF" id="PIRSF031924">
    <property type="entry name" value="Pi-irrepressible_AP"/>
    <property type="match status" value="1"/>
</dbReference>
<proteinExistence type="predicted"/>
<reference evidence="6 7" key="1">
    <citation type="submission" date="2021-07" db="EMBL/GenBank/DDBJ databases">
        <title>The draft genome sequence of Sphingomicrobium sp. B8.</title>
        <authorList>
            <person name="Mu L."/>
        </authorList>
    </citation>
    <scope>NUCLEOTIDE SEQUENCE [LARGE SCALE GENOMIC DNA]</scope>
    <source>
        <strain evidence="6 7">B8</strain>
    </source>
</reference>
<evidence type="ECO:0000313" key="7">
    <source>
        <dbReference type="Proteomes" id="UP000698028"/>
    </source>
</evidence>
<keyword evidence="1" id="KW-0597">Phosphoprotein</keyword>
<dbReference type="PANTHER" id="PTHR10151">
    <property type="entry name" value="ECTONUCLEOTIDE PYROPHOSPHATASE/PHOSPHODIESTERASE"/>
    <property type="match status" value="1"/>
</dbReference>
<name>A0ABS6V6Y4_9SPHN</name>
<comment type="cofactor">
    <cofactor evidence="4">
        <name>Zn(2+)</name>
        <dbReference type="ChEBI" id="CHEBI:29105"/>
    </cofactor>
    <text evidence="4">Binds 2 Zn(2+) ions.</text>
</comment>
<gene>
    <name evidence="6" type="ORF">KTQ36_08115</name>
</gene>
<feature type="chain" id="PRO_5046858975" description="Alkaline phosphatase" evidence="5">
    <location>
        <begin position="21"/>
        <end position="550"/>
    </location>
</feature>
<evidence type="ECO:0000256" key="4">
    <source>
        <dbReference type="PIRNR" id="PIRNR031924"/>
    </source>
</evidence>
<comment type="caution">
    <text evidence="6">The sequence shown here is derived from an EMBL/GenBank/DDBJ whole genome shotgun (WGS) entry which is preliminary data.</text>
</comment>
<dbReference type="PANTHER" id="PTHR10151:SF120">
    <property type="entry name" value="BIS(5'-ADENOSYL)-TRIPHOSPHATASE"/>
    <property type="match status" value="1"/>
</dbReference>
<dbReference type="InterPro" id="IPR026263">
    <property type="entry name" value="Alkaline_phosphatase_prok"/>
</dbReference>
<comment type="catalytic activity">
    <reaction evidence="4">
        <text>a phosphate monoester + H2O = an alcohol + phosphate</text>
        <dbReference type="Rhea" id="RHEA:15017"/>
        <dbReference type="ChEBI" id="CHEBI:15377"/>
        <dbReference type="ChEBI" id="CHEBI:30879"/>
        <dbReference type="ChEBI" id="CHEBI:43474"/>
        <dbReference type="ChEBI" id="CHEBI:67140"/>
        <dbReference type="EC" id="3.1.3.1"/>
    </reaction>
</comment>
<comment type="function">
    <text evidence="4">Alkaline phosphatase with broad substrate specificity.</text>
</comment>
<dbReference type="PROSITE" id="PS51257">
    <property type="entry name" value="PROKAR_LIPOPROTEIN"/>
    <property type="match status" value="1"/>
</dbReference>
<keyword evidence="4" id="KW-0862">Zinc</keyword>
<protein>
    <recommendedName>
        <fullName evidence="4">Alkaline phosphatase</fullName>
        <ecNumber evidence="4">3.1.3.1</ecNumber>
    </recommendedName>
</protein>
<accession>A0ABS6V6Y4</accession>
<evidence type="ECO:0000256" key="3">
    <source>
        <dbReference type="ARBA" id="ARBA00022729"/>
    </source>
</evidence>
<dbReference type="Pfam" id="PF01663">
    <property type="entry name" value="Phosphodiest"/>
    <property type="match status" value="1"/>
</dbReference>
<dbReference type="RefSeq" id="WP_218633177.1">
    <property type="nucleotide sequence ID" value="NZ_JAHVAH010000001.1"/>
</dbReference>